<evidence type="ECO:0000256" key="3">
    <source>
        <dbReference type="ARBA" id="ARBA00023014"/>
    </source>
</evidence>
<dbReference type="PROSITE" id="PS00198">
    <property type="entry name" value="4FE4S_FER_1"/>
    <property type="match status" value="1"/>
</dbReference>
<dbReference type="GO" id="GO:0051536">
    <property type="term" value="F:iron-sulfur cluster binding"/>
    <property type="evidence" value="ECO:0007669"/>
    <property type="project" value="UniProtKB-KW"/>
</dbReference>
<dbReference type="InterPro" id="IPR017896">
    <property type="entry name" value="4Fe4S_Fe-S-bd"/>
</dbReference>
<dbReference type="SUPFAM" id="SSF46548">
    <property type="entry name" value="alpha-helical ferredoxin"/>
    <property type="match status" value="1"/>
</dbReference>
<dbReference type="AlphaFoldDB" id="A0A3A4NHN4"/>
<evidence type="ECO:0000259" key="4">
    <source>
        <dbReference type="PROSITE" id="PS51379"/>
    </source>
</evidence>
<organism evidence="5 6">
    <name type="scientific">Abyssobacteria bacterium (strain SURF_5)</name>
    <dbReference type="NCBI Taxonomy" id="2093360"/>
    <lineage>
        <taxon>Bacteria</taxon>
        <taxon>Pseudomonadati</taxon>
        <taxon>Candidatus Hydrogenedentota</taxon>
        <taxon>Candidatus Abyssobacteria</taxon>
    </lineage>
</organism>
<evidence type="ECO:0000313" key="6">
    <source>
        <dbReference type="Proteomes" id="UP000265882"/>
    </source>
</evidence>
<proteinExistence type="predicted"/>
<keyword evidence="1" id="KW-0479">Metal-binding</keyword>
<gene>
    <name evidence="5" type="ORF">C4520_14895</name>
</gene>
<sequence>MRVDKRKLLARARRLGADIAGVAGAERLAEEGAILNEPIDGAKSAIVLGVRQSFAALNSNVVQIAQHDTSYAYAQVDAVSHALVRILEDGGHDAVAVPSFLPIDMSDEFKGMRGEVDHRRAAVLAGIGEYGLNNLLLTEQFGPRVRLATVLTTAEIKPAHPRPRKKICTECRACVEACPVHALDEPGKTDKTACGKVVFEHGLRGLMRFGLRWAGSNQAEQMELLKSCSLRELWQNFMVGMYYTCFRCQAACPIGAAEKPKRGRSYAS</sequence>
<name>A0A3A4NHN4_ABYX5</name>
<keyword evidence="2" id="KW-0408">Iron</keyword>
<dbReference type="PANTHER" id="PTHR42827:SF1">
    <property type="entry name" value="IRON-SULFUR CLUSTER-BINDING PROTEIN"/>
    <property type="match status" value="1"/>
</dbReference>
<feature type="domain" description="4Fe-4S ferredoxin-type" evidence="4">
    <location>
        <begin position="159"/>
        <end position="188"/>
    </location>
</feature>
<dbReference type="InterPro" id="IPR017900">
    <property type="entry name" value="4Fe4S_Fe_S_CS"/>
</dbReference>
<dbReference type="PANTHER" id="PTHR42827">
    <property type="entry name" value="IRON-SULFUR CLUSTER-BINDING PROTEIN-RELATED"/>
    <property type="match status" value="1"/>
</dbReference>
<evidence type="ECO:0000256" key="2">
    <source>
        <dbReference type="ARBA" id="ARBA00023004"/>
    </source>
</evidence>
<dbReference type="SUPFAM" id="SSF54862">
    <property type="entry name" value="4Fe-4S ferredoxins"/>
    <property type="match status" value="1"/>
</dbReference>
<dbReference type="GO" id="GO:0046872">
    <property type="term" value="F:metal ion binding"/>
    <property type="evidence" value="ECO:0007669"/>
    <property type="project" value="UniProtKB-KW"/>
</dbReference>
<accession>A0A3A4NHN4</accession>
<keyword evidence="3" id="KW-0411">Iron-sulfur</keyword>
<evidence type="ECO:0000313" key="5">
    <source>
        <dbReference type="EMBL" id="RJP18135.1"/>
    </source>
</evidence>
<comment type="caution">
    <text evidence="5">The sequence shown here is derived from an EMBL/GenBank/DDBJ whole genome shotgun (WGS) entry which is preliminary data.</text>
</comment>
<dbReference type="Proteomes" id="UP000265882">
    <property type="component" value="Unassembled WGS sequence"/>
</dbReference>
<dbReference type="EMBL" id="QZKU01000105">
    <property type="protein sequence ID" value="RJP18135.1"/>
    <property type="molecule type" value="Genomic_DNA"/>
</dbReference>
<dbReference type="PROSITE" id="PS51379">
    <property type="entry name" value="4FE4S_FER_2"/>
    <property type="match status" value="1"/>
</dbReference>
<dbReference type="Pfam" id="PF00037">
    <property type="entry name" value="Fer4"/>
    <property type="match status" value="1"/>
</dbReference>
<protein>
    <submittedName>
        <fullName evidence="5">Epoxyqueuosine reductase</fullName>
    </submittedName>
</protein>
<evidence type="ECO:0000256" key="1">
    <source>
        <dbReference type="ARBA" id="ARBA00022723"/>
    </source>
</evidence>
<reference evidence="5 6" key="1">
    <citation type="journal article" date="2017" name="ISME J.">
        <title>Energy and carbon metabolisms in a deep terrestrial subsurface fluid microbial community.</title>
        <authorList>
            <person name="Momper L."/>
            <person name="Jungbluth S.P."/>
            <person name="Lee M.D."/>
            <person name="Amend J.P."/>
        </authorList>
    </citation>
    <scope>NUCLEOTIDE SEQUENCE [LARGE SCALE GENOMIC DNA]</scope>
    <source>
        <strain evidence="5">SURF_5</strain>
    </source>
</reference>